<keyword evidence="9" id="KW-1185">Reference proteome</keyword>
<evidence type="ECO:0000256" key="2">
    <source>
        <dbReference type="ARBA" id="ARBA00022692"/>
    </source>
</evidence>
<evidence type="ECO:0000256" key="4">
    <source>
        <dbReference type="ARBA" id="ARBA00023136"/>
    </source>
</evidence>
<feature type="transmembrane region" description="Helical" evidence="6">
    <location>
        <begin position="159"/>
        <end position="182"/>
    </location>
</feature>
<comment type="similarity">
    <text evidence="6">Belongs to the ABC-2 integral membrane protein family.</text>
</comment>
<keyword evidence="6" id="KW-0813">Transport</keyword>
<keyword evidence="5" id="KW-0046">Antibiotic resistance</keyword>
<evidence type="ECO:0000256" key="1">
    <source>
        <dbReference type="ARBA" id="ARBA00004141"/>
    </source>
</evidence>
<keyword evidence="6" id="KW-1003">Cell membrane</keyword>
<dbReference type="PIRSF" id="PIRSF006648">
    <property type="entry name" value="DrrB"/>
    <property type="match status" value="1"/>
</dbReference>
<dbReference type="PRINTS" id="PR00164">
    <property type="entry name" value="ABC2TRNSPORT"/>
</dbReference>
<name>A0ABW5H528_9PSEU</name>
<feature type="transmembrane region" description="Helical" evidence="6">
    <location>
        <begin position="121"/>
        <end position="147"/>
    </location>
</feature>
<organism evidence="8 9">
    <name type="scientific">Amycolatopsis silviterrae</name>
    <dbReference type="NCBI Taxonomy" id="1656914"/>
    <lineage>
        <taxon>Bacteria</taxon>
        <taxon>Bacillati</taxon>
        <taxon>Actinomycetota</taxon>
        <taxon>Actinomycetes</taxon>
        <taxon>Pseudonocardiales</taxon>
        <taxon>Pseudonocardiaceae</taxon>
        <taxon>Amycolatopsis</taxon>
    </lineage>
</organism>
<dbReference type="InterPro" id="IPR013525">
    <property type="entry name" value="ABC2_TM"/>
</dbReference>
<keyword evidence="4 6" id="KW-0472">Membrane</keyword>
<evidence type="ECO:0000256" key="5">
    <source>
        <dbReference type="ARBA" id="ARBA00023251"/>
    </source>
</evidence>
<protein>
    <recommendedName>
        <fullName evidence="6">Transport permease protein</fullName>
    </recommendedName>
</protein>
<dbReference type="PROSITE" id="PS51012">
    <property type="entry name" value="ABC_TM2"/>
    <property type="match status" value="1"/>
</dbReference>
<keyword evidence="3 6" id="KW-1133">Transmembrane helix</keyword>
<dbReference type="InterPro" id="IPR000412">
    <property type="entry name" value="ABC_2_transport"/>
</dbReference>
<feature type="domain" description="ABC transmembrane type-2" evidence="7">
    <location>
        <begin position="39"/>
        <end position="273"/>
    </location>
</feature>
<dbReference type="Pfam" id="PF01061">
    <property type="entry name" value="ABC2_membrane"/>
    <property type="match status" value="1"/>
</dbReference>
<gene>
    <name evidence="8" type="ORF">ACFSVL_11115</name>
</gene>
<evidence type="ECO:0000313" key="8">
    <source>
        <dbReference type="EMBL" id="MFD2467949.1"/>
    </source>
</evidence>
<evidence type="ECO:0000259" key="7">
    <source>
        <dbReference type="PROSITE" id="PS51012"/>
    </source>
</evidence>
<dbReference type="InterPro" id="IPR051784">
    <property type="entry name" value="Nod_factor_ABC_transporter"/>
</dbReference>
<dbReference type="InterPro" id="IPR047817">
    <property type="entry name" value="ABC2_TM_bact-type"/>
</dbReference>
<dbReference type="RefSeq" id="WP_378303134.1">
    <property type="nucleotide sequence ID" value="NZ_JBHUKS010000006.1"/>
</dbReference>
<evidence type="ECO:0000313" key="9">
    <source>
        <dbReference type="Proteomes" id="UP001597483"/>
    </source>
</evidence>
<proteinExistence type="inferred from homology"/>
<feature type="transmembrane region" description="Helical" evidence="6">
    <location>
        <begin position="194"/>
        <end position="216"/>
    </location>
</feature>
<comment type="caution">
    <text evidence="8">The sequence shown here is derived from an EMBL/GenBank/DDBJ whole genome shotgun (WGS) entry which is preliminary data.</text>
</comment>
<keyword evidence="2 6" id="KW-0812">Transmembrane</keyword>
<reference evidence="9" key="1">
    <citation type="journal article" date="2019" name="Int. J. Syst. Evol. Microbiol.">
        <title>The Global Catalogue of Microorganisms (GCM) 10K type strain sequencing project: providing services to taxonomists for standard genome sequencing and annotation.</title>
        <authorList>
            <consortium name="The Broad Institute Genomics Platform"/>
            <consortium name="The Broad Institute Genome Sequencing Center for Infectious Disease"/>
            <person name="Wu L."/>
            <person name="Ma J."/>
        </authorList>
    </citation>
    <scope>NUCLEOTIDE SEQUENCE [LARGE SCALE GENOMIC DNA]</scope>
    <source>
        <strain evidence="9">CGMCC 4.7641</strain>
    </source>
</reference>
<dbReference type="PANTHER" id="PTHR43229:SF2">
    <property type="entry name" value="NODULATION PROTEIN J"/>
    <property type="match status" value="1"/>
</dbReference>
<evidence type="ECO:0000256" key="6">
    <source>
        <dbReference type="RuleBase" id="RU361157"/>
    </source>
</evidence>
<comment type="caution">
    <text evidence="6">Lacks conserved residue(s) required for the propagation of feature annotation.</text>
</comment>
<dbReference type="PANTHER" id="PTHR43229">
    <property type="entry name" value="NODULATION PROTEIN J"/>
    <property type="match status" value="1"/>
</dbReference>
<feature type="transmembrane region" description="Helical" evidence="6">
    <location>
        <begin position="236"/>
        <end position="267"/>
    </location>
</feature>
<evidence type="ECO:0000256" key="3">
    <source>
        <dbReference type="ARBA" id="ARBA00022989"/>
    </source>
</evidence>
<sequence>MTAFPGPAAVPARWPSSSFAAQAATLTWRQLRTAVRDPQEILFGLLQPTVLLFLFTQVFAILTTTAAFPPGLSYVDYLMPAILLNNALQQAMQSGVALVEDLDNGFLARLRSMPVHPLVPLVARSFAGLGFCALQLVVMLGIAIALFGHRPGGSPAGVLASLLLALVVSWGVGWPFLALGAWLRRAQTMQNVSVVAVFPLMFISSAYVPISALPGWTHTLAQLNPLTYAVDTMRTLALGIPGGGLGAAGLTVGICVVLAVVGALAALPGFRRPL</sequence>
<dbReference type="EMBL" id="JBHUKS010000006">
    <property type="protein sequence ID" value="MFD2467949.1"/>
    <property type="molecule type" value="Genomic_DNA"/>
</dbReference>
<accession>A0ABW5H528</accession>
<dbReference type="Proteomes" id="UP001597483">
    <property type="component" value="Unassembled WGS sequence"/>
</dbReference>
<comment type="subcellular location">
    <subcellularLocation>
        <location evidence="6">Cell membrane</location>
        <topology evidence="6">Multi-pass membrane protein</topology>
    </subcellularLocation>
    <subcellularLocation>
        <location evidence="1">Membrane</location>
        <topology evidence="1">Multi-pass membrane protein</topology>
    </subcellularLocation>
</comment>